<dbReference type="EMBL" id="JYDJ01000086">
    <property type="protein sequence ID" value="KRX44907.1"/>
    <property type="molecule type" value="Genomic_DNA"/>
</dbReference>
<dbReference type="OrthoDB" id="10444659at2759"/>
<evidence type="ECO:0000313" key="3">
    <source>
        <dbReference type="Proteomes" id="UP000055048"/>
    </source>
</evidence>
<accession>A0A0V0U0V7</accession>
<feature type="non-terminal residue" evidence="2">
    <location>
        <position position="134"/>
    </location>
</feature>
<comment type="caution">
    <text evidence="2">The sequence shown here is derived from an EMBL/GenBank/DDBJ whole genome shotgun (WGS) entry which is preliminary data.</text>
</comment>
<evidence type="ECO:0000256" key="1">
    <source>
        <dbReference type="SAM" id="MobiDB-lite"/>
    </source>
</evidence>
<feature type="non-terminal residue" evidence="2">
    <location>
        <position position="1"/>
    </location>
</feature>
<reference evidence="2 3" key="1">
    <citation type="submission" date="2015-01" db="EMBL/GenBank/DDBJ databases">
        <title>Evolution of Trichinella species and genotypes.</title>
        <authorList>
            <person name="Korhonen P.K."/>
            <person name="Edoardo P."/>
            <person name="Giuseppe L.R."/>
            <person name="Gasser R.B."/>
        </authorList>
    </citation>
    <scope>NUCLEOTIDE SEQUENCE [LARGE SCALE GENOMIC DNA]</scope>
    <source>
        <strain evidence="2">ISS417</strain>
    </source>
</reference>
<keyword evidence="3" id="KW-1185">Reference proteome</keyword>
<sequence>LATNPHDPTSRGVISRRSACCSVIAEEPQAGGLSARQWRDRISVDPPRCPPAAECFYIWKRRRPSRQLSSGRARSVVAVTIRARMMATRRRDRGSEDESAKSNSGGRTGADVEADPAAAPGGTLHINESQEQFL</sequence>
<gene>
    <name evidence="2" type="ORF">T05_6904</name>
</gene>
<protein>
    <submittedName>
        <fullName evidence="2">Uncharacterized protein</fullName>
    </submittedName>
</protein>
<dbReference type="Proteomes" id="UP000055048">
    <property type="component" value="Unassembled WGS sequence"/>
</dbReference>
<name>A0A0V0U0V7_9BILA</name>
<proteinExistence type="predicted"/>
<evidence type="ECO:0000313" key="2">
    <source>
        <dbReference type="EMBL" id="KRX44907.1"/>
    </source>
</evidence>
<feature type="region of interest" description="Disordered" evidence="1">
    <location>
        <begin position="85"/>
        <end position="134"/>
    </location>
</feature>
<dbReference type="AlphaFoldDB" id="A0A0V0U0V7"/>
<organism evidence="2 3">
    <name type="scientific">Trichinella murrelli</name>
    <dbReference type="NCBI Taxonomy" id="144512"/>
    <lineage>
        <taxon>Eukaryota</taxon>
        <taxon>Metazoa</taxon>
        <taxon>Ecdysozoa</taxon>
        <taxon>Nematoda</taxon>
        <taxon>Enoplea</taxon>
        <taxon>Dorylaimia</taxon>
        <taxon>Trichinellida</taxon>
        <taxon>Trichinellidae</taxon>
        <taxon>Trichinella</taxon>
    </lineage>
</organism>